<dbReference type="HOGENOM" id="CLU_442732_0_0_0"/>
<name>C1DWX2_SULAA</name>
<dbReference type="AlphaFoldDB" id="C1DWX2"/>
<protein>
    <recommendedName>
        <fullName evidence="1">HDOD domain-containing protein</fullName>
    </recommendedName>
</protein>
<dbReference type="eggNOG" id="COG1639">
    <property type="taxonomic scope" value="Bacteria"/>
</dbReference>
<sequence length="599" mass="70393">MEEFELYWNRYYLENVKIEDYGYAEFISKSMLRVKTDKKTDLIQEGLIVPIKINGKEYRCFVKEITETRIDFIFKQDFEDIDFIKKNTKYLKTFSTSKKYSISEKDFDSINLSPEFINLINLLAEVDDPNSDAESLAFLINPLTLLKNKIIETANSISEGAVEEIKDLPTAISRIGLERLKKLVYQYFELFITTYKSPLPDFEEFNQVNLTKVELFKKLPPLISFQPKKKAGLLLLLLELISSSIVLFVNKDEKYKKLIKNTVKLYSYMTRIYEKVIFGDDFLSINKDFLNRQFKFLVEVNDSYKLAHLILNPQLSLQTQQLNLSNRNLKRAYIFYLIFLGLNYLVYNDKKSGYTLYNKLRRFGMSLNEAVDFLNEVVFFVNKILSALKIKPFLRTPSPVNYTISCRKIFPETGSFVDLIEEFKKVGSGKKKRLVLRTQDTAFTGYLLNYLLNDVEIGLSSKIYVVIPCEAIYSPDSLLVENLSGFDIVYFKNLDKLSPMFYREFYKLWKNFEGIIMGDYSYYSFMDFDKQKIQLFHVIKDSKFDVPLITREKQAYDFIVSKLKDEYISLFETTDFKSIDKINSDLYDFESIAKMLLQE</sequence>
<reference evidence="2 3" key="1">
    <citation type="journal article" date="2009" name="J. Bacteriol.">
        <title>Complete and draft genome sequences of six members of the Aquificales.</title>
        <authorList>
            <person name="Reysenbach A.L."/>
            <person name="Hamamura N."/>
            <person name="Podar M."/>
            <person name="Griffiths E."/>
            <person name="Ferreira S."/>
            <person name="Hochstein R."/>
            <person name="Heidelberg J."/>
            <person name="Johnson J."/>
            <person name="Mead D."/>
            <person name="Pohorille A."/>
            <person name="Sarmiento M."/>
            <person name="Schweighofer K."/>
            <person name="Seshadri R."/>
            <person name="Voytek M.A."/>
        </authorList>
    </citation>
    <scope>NUCLEOTIDE SEQUENCE [LARGE SCALE GENOMIC DNA]</scope>
    <source>
        <strain evidence="3">Az-Fu1 / DSM 15241 / OCM 825</strain>
    </source>
</reference>
<dbReference type="SUPFAM" id="SSF109604">
    <property type="entry name" value="HD-domain/PDEase-like"/>
    <property type="match status" value="1"/>
</dbReference>
<dbReference type="KEGG" id="saf:SULAZ_1651"/>
<evidence type="ECO:0000313" key="2">
    <source>
        <dbReference type="EMBL" id="ACN99595.1"/>
    </source>
</evidence>
<proteinExistence type="predicted"/>
<evidence type="ECO:0000259" key="1">
    <source>
        <dbReference type="Pfam" id="PF08668"/>
    </source>
</evidence>
<dbReference type="Gene3D" id="1.10.3210.10">
    <property type="entry name" value="Hypothetical protein af1432"/>
    <property type="match status" value="1"/>
</dbReference>
<feature type="domain" description="HDOD" evidence="1">
    <location>
        <begin position="121"/>
        <end position="187"/>
    </location>
</feature>
<dbReference type="RefSeq" id="WP_012674907.1">
    <property type="nucleotide sequence ID" value="NC_012438.1"/>
</dbReference>
<evidence type="ECO:0000313" key="3">
    <source>
        <dbReference type="Proteomes" id="UP000001369"/>
    </source>
</evidence>
<dbReference type="OrthoDB" id="8722at2"/>
<dbReference type="InterPro" id="IPR013976">
    <property type="entry name" value="HDOD"/>
</dbReference>
<dbReference type="STRING" id="204536.SULAZ_1651"/>
<keyword evidence="3" id="KW-1185">Reference proteome</keyword>
<dbReference type="Proteomes" id="UP000001369">
    <property type="component" value="Chromosome"/>
</dbReference>
<accession>C1DWX2</accession>
<organism evidence="2 3">
    <name type="scientific">Sulfurihydrogenibium azorense (strain DSM 15241 / OCM 825 / Az-Fu1)</name>
    <dbReference type="NCBI Taxonomy" id="204536"/>
    <lineage>
        <taxon>Bacteria</taxon>
        <taxon>Pseudomonadati</taxon>
        <taxon>Aquificota</taxon>
        <taxon>Aquificia</taxon>
        <taxon>Aquificales</taxon>
        <taxon>Hydrogenothermaceae</taxon>
        <taxon>Sulfurihydrogenibium</taxon>
    </lineage>
</organism>
<dbReference type="Pfam" id="PF08668">
    <property type="entry name" value="HDOD"/>
    <property type="match status" value="1"/>
</dbReference>
<dbReference type="EMBL" id="CP001229">
    <property type="protein sequence ID" value="ACN99595.1"/>
    <property type="molecule type" value="Genomic_DNA"/>
</dbReference>
<gene>
    <name evidence="2" type="ordered locus">SULAZ_1651</name>
</gene>